<sequence>MGIGTAINTHAMYGTIGHQHLDALVYWATGDFPDAGLNLVECRDGRWFVEVDHGDRYNSMEGISKPNLSPYVQPQFFLRSRMHVNLQSAASSRLIQKRQ</sequence>
<organism evidence="1">
    <name type="scientific">Herbaspirillum huttiense subsp. nephrolepidis</name>
    <dbReference type="NCBI Taxonomy" id="3075126"/>
    <lineage>
        <taxon>Bacteria</taxon>
        <taxon>Pseudomonadati</taxon>
        <taxon>Pseudomonadota</taxon>
        <taxon>Betaproteobacteria</taxon>
        <taxon>Burkholderiales</taxon>
        <taxon>Oxalobacteraceae</taxon>
        <taxon>Herbaspirillum</taxon>
    </lineage>
</organism>
<evidence type="ECO:0000313" key="1">
    <source>
        <dbReference type="EMBL" id="MDT0337513.1"/>
    </source>
</evidence>
<proteinExistence type="predicted"/>
<accession>A0AAE4GAQ1</accession>
<name>A0AAE4GAQ1_9BURK</name>
<gene>
    <name evidence="1" type="ORF">RJN63_11785</name>
</gene>
<protein>
    <submittedName>
        <fullName evidence="1">Uncharacterized protein</fullName>
    </submittedName>
</protein>
<comment type="caution">
    <text evidence="1">The sequence shown here is derived from an EMBL/GenBank/DDBJ whole genome shotgun (WGS) entry which is preliminary data.</text>
</comment>
<reference evidence="1" key="1">
    <citation type="submission" date="2023-02" db="EMBL/GenBank/DDBJ databases">
        <title>Description of Herbaspirillum huttiense subsp. nephrolepsisexaltata and Herbaspirillum huttiense subsp. lycopersicon.</title>
        <authorList>
            <person name="Poudel M."/>
            <person name="Sharma A."/>
            <person name="Goss E."/>
            <person name="Tapia J.H."/>
            <person name="Harmon C.M."/>
            <person name="Jones J.B."/>
        </authorList>
    </citation>
    <scope>NUCLEOTIDE SEQUENCE</scope>
    <source>
        <strain evidence="1">NC40101</strain>
    </source>
</reference>
<dbReference type="AlphaFoldDB" id="A0AAE4GAQ1"/>
<dbReference type="RefSeq" id="WP_284076981.1">
    <property type="nucleotide sequence ID" value="NZ_JAVLSM010000007.1"/>
</dbReference>
<dbReference type="EMBL" id="JAVRAA010000005">
    <property type="protein sequence ID" value="MDT0337513.1"/>
    <property type="molecule type" value="Genomic_DNA"/>
</dbReference>